<dbReference type="InterPro" id="IPR007492">
    <property type="entry name" value="LytTR_DNA-bd_dom"/>
</dbReference>
<sequence length="249" mass="28274">MLGWSLFLLALTCYCLIYKQVLFATSLSWAIAWETLIWACREWAVWLVLTPAVFLLWRDRQQTARSLRRQWLWCAGLLAIALLARIGLDLISSTGDEVISLVILFPRYLAASLVVMLVWRLYLRPQVAAPTDSTAPANTSCPDSIMVSKGNGQTLLAIDKIQWLGACGNYVEVHTFESSYLLRATMQQLQDRLPAERFLRIHRSYMVNRQAIYSITGRPSGSGDVTLKNGRTLALSKSYRKALQQFKIR</sequence>
<dbReference type="PANTHER" id="PTHR37299">
    <property type="entry name" value="TRANSCRIPTIONAL REGULATOR-RELATED"/>
    <property type="match status" value="1"/>
</dbReference>
<keyword evidence="2" id="KW-0472">Membrane</keyword>
<evidence type="ECO:0000256" key="1">
    <source>
        <dbReference type="ARBA" id="ARBA00023012"/>
    </source>
</evidence>
<dbReference type="EMBL" id="CP013650">
    <property type="protein sequence ID" value="ALS98249.1"/>
    <property type="molecule type" value="Genomic_DNA"/>
</dbReference>
<keyword evidence="1" id="KW-0902">Two-component regulatory system</keyword>
<dbReference type="Pfam" id="PF04397">
    <property type="entry name" value="LytTR"/>
    <property type="match status" value="1"/>
</dbReference>
<keyword evidence="2" id="KW-1133">Transmembrane helix</keyword>
<proteinExistence type="predicted"/>
<protein>
    <recommendedName>
        <fullName evidence="3">HTH LytTR-type domain-containing protein</fullName>
    </recommendedName>
</protein>
<feature type="domain" description="HTH LytTR-type" evidence="3">
    <location>
        <begin position="145"/>
        <end position="249"/>
    </location>
</feature>
<evidence type="ECO:0000256" key="2">
    <source>
        <dbReference type="SAM" id="Phobius"/>
    </source>
</evidence>
<dbReference type="Proteomes" id="UP000068447">
    <property type="component" value="Chromosome"/>
</dbReference>
<dbReference type="PANTHER" id="PTHR37299:SF1">
    <property type="entry name" value="STAGE 0 SPORULATION PROTEIN A HOMOLOG"/>
    <property type="match status" value="1"/>
</dbReference>
<name>A0A0U3B3Y3_9ALTE</name>
<evidence type="ECO:0000313" key="5">
    <source>
        <dbReference type="Proteomes" id="UP000068447"/>
    </source>
</evidence>
<dbReference type="KEGG" id="lal:AT746_08305"/>
<dbReference type="GO" id="GO:0000156">
    <property type="term" value="F:phosphorelay response regulator activity"/>
    <property type="evidence" value="ECO:0007669"/>
    <property type="project" value="InterPro"/>
</dbReference>
<feature type="transmembrane region" description="Helical" evidence="2">
    <location>
        <begin position="43"/>
        <end position="59"/>
    </location>
</feature>
<evidence type="ECO:0000259" key="3">
    <source>
        <dbReference type="PROSITE" id="PS50930"/>
    </source>
</evidence>
<dbReference type="SMART" id="SM00850">
    <property type="entry name" value="LytTR"/>
    <property type="match status" value="1"/>
</dbReference>
<keyword evidence="5" id="KW-1185">Reference proteome</keyword>
<evidence type="ECO:0000313" key="4">
    <source>
        <dbReference type="EMBL" id="ALS98249.1"/>
    </source>
</evidence>
<accession>A0A0U3B3Y3</accession>
<organism evidence="4 5">
    <name type="scientific">Lacimicrobium alkaliphilum</name>
    <dbReference type="NCBI Taxonomy" id="1526571"/>
    <lineage>
        <taxon>Bacteria</taxon>
        <taxon>Pseudomonadati</taxon>
        <taxon>Pseudomonadota</taxon>
        <taxon>Gammaproteobacteria</taxon>
        <taxon>Alteromonadales</taxon>
        <taxon>Alteromonadaceae</taxon>
        <taxon>Lacimicrobium</taxon>
    </lineage>
</organism>
<gene>
    <name evidence="4" type="ORF">AT746_08305</name>
</gene>
<dbReference type="AlphaFoldDB" id="A0A0U3B3Y3"/>
<keyword evidence="2" id="KW-0812">Transmembrane</keyword>
<dbReference type="STRING" id="1526571.AT746_08305"/>
<feature type="transmembrane region" description="Helical" evidence="2">
    <location>
        <begin position="98"/>
        <end position="119"/>
    </location>
</feature>
<reference evidence="4 5" key="1">
    <citation type="submission" date="2015-12" db="EMBL/GenBank/DDBJ databases">
        <title>Complete genome of Lacimicrobium alkaliphilum KCTC 32984.</title>
        <authorList>
            <person name="Kim S.-G."/>
            <person name="Lee Y.-J."/>
        </authorList>
    </citation>
    <scope>NUCLEOTIDE SEQUENCE [LARGE SCALE GENOMIC DNA]</scope>
    <source>
        <strain evidence="4 5">YelD216</strain>
    </source>
</reference>
<dbReference type="Gene3D" id="2.40.50.1020">
    <property type="entry name" value="LytTr DNA-binding domain"/>
    <property type="match status" value="1"/>
</dbReference>
<dbReference type="RefSeq" id="WP_062478988.1">
    <property type="nucleotide sequence ID" value="NZ_CP013650.1"/>
</dbReference>
<dbReference type="GO" id="GO:0003677">
    <property type="term" value="F:DNA binding"/>
    <property type="evidence" value="ECO:0007669"/>
    <property type="project" value="InterPro"/>
</dbReference>
<dbReference type="PROSITE" id="PS50930">
    <property type="entry name" value="HTH_LYTTR"/>
    <property type="match status" value="1"/>
</dbReference>
<dbReference type="InterPro" id="IPR046947">
    <property type="entry name" value="LytR-like"/>
</dbReference>
<feature type="transmembrane region" description="Helical" evidence="2">
    <location>
        <begin position="71"/>
        <end position="92"/>
    </location>
</feature>